<sequence length="347" mass="37981">MKEPQHLVVGPEKHGVVEYALRLSDEMGVTPLRFETAAELEEALSLDFSSGVHLCFTDHLWGENPQAAVERVERVAGGAPLSISFHDIPQPQEGAERFQERAGAYLRLGELADVVTVNSQHEAGFFAEQGSDVRPVVIPLPLPQPVLSQSEREKINAEQVQKLQQRLKGSAGASGAERDYPQLAVMGFLYPGKGHRELIESLAGTGACVRALGGVSAGHDDLVDELNDAAHRAGVKFSVTGFLPEEELERHMLATEIPVCAHRHFSASGSLMKWISLGPRVLVADTAYSRELADRWGDFIVLVADDRWRQAVEHLPADFALATEPPTDWTWRDVAAAFRAEWEGSLG</sequence>
<organism evidence="1 2">
    <name type="scientific">Rothia amarae</name>
    <dbReference type="NCBI Taxonomy" id="169480"/>
    <lineage>
        <taxon>Bacteria</taxon>
        <taxon>Bacillati</taxon>
        <taxon>Actinomycetota</taxon>
        <taxon>Actinomycetes</taxon>
        <taxon>Micrococcales</taxon>
        <taxon>Micrococcaceae</taxon>
        <taxon>Rothia</taxon>
    </lineage>
</organism>
<evidence type="ECO:0000313" key="2">
    <source>
        <dbReference type="Proteomes" id="UP000516421"/>
    </source>
</evidence>
<dbReference type="RefSeq" id="WP_190617163.1">
    <property type="nucleotide sequence ID" value="NZ_CP061538.1"/>
</dbReference>
<keyword evidence="2" id="KW-1185">Reference proteome</keyword>
<dbReference type="EMBL" id="CP061538">
    <property type="protein sequence ID" value="QNV39634.1"/>
    <property type="molecule type" value="Genomic_DNA"/>
</dbReference>
<protein>
    <submittedName>
        <fullName evidence="1">Glycosyltransferase family 1 protein</fullName>
    </submittedName>
</protein>
<dbReference type="Gene3D" id="3.40.50.2000">
    <property type="entry name" value="Glycogen Phosphorylase B"/>
    <property type="match status" value="2"/>
</dbReference>
<dbReference type="GO" id="GO:0016740">
    <property type="term" value="F:transferase activity"/>
    <property type="evidence" value="ECO:0007669"/>
    <property type="project" value="UniProtKB-KW"/>
</dbReference>
<evidence type="ECO:0000313" key="1">
    <source>
        <dbReference type="EMBL" id="QNV39634.1"/>
    </source>
</evidence>
<accession>A0A7H2BIY8</accession>
<reference evidence="1 2" key="1">
    <citation type="submission" date="2020-09" db="EMBL/GenBank/DDBJ databases">
        <title>Investigation of environmental microbe.</title>
        <authorList>
            <person name="Ou Y."/>
            <person name="Kang Q."/>
        </authorList>
    </citation>
    <scope>NUCLEOTIDE SEQUENCE [LARGE SCALE GENOMIC DNA]</scope>
    <source>
        <strain evidence="1 2">KJZ-9</strain>
    </source>
</reference>
<keyword evidence="1" id="KW-0808">Transferase</keyword>
<gene>
    <name evidence="1" type="ORF">IDM48_09760</name>
</gene>
<dbReference type="Proteomes" id="UP000516421">
    <property type="component" value="Chromosome"/>
</dbReference>
<dbReference type="KEGG" id="rama:IDM48_09760"/>
<dbReference type="AlphaFoldDB" id="A0A7H2BIY8"/>
<proteinExistence type="predicted"/>
<dbReference type="SUPFAM" id="SSF53756">
    <property type="entry name" value="UDP-Glycosyltransferase/glycogen phosphorylase"/>
    <property type="match status" value="1"/>
</dbReference>
<name>A0A7H2BIY8_9MICC</name>